<dbReference type="PANTHER" id="PTHR10353">
    <property type="entry name" value="GLYCOSYL HYDROLASE"/>
    <property type="match status" value="1"/>
</dbReference>
<proteinExistence type="inferred from homology"/>
<evidence type="ECO:0000256" key="2">
    <source>
        <dbReference type="ARBA" id="ARBA00010838"/>
    </source>
</evidence>
<dbReference type="InterPro" id="IPR018120">
    <property type="entry name" value="Glyco_hydro_1_AS"/>
</dbReference>
<keyword evidence="6" id="KW-0119">Carbohydrate metabolism</keyword>
<name>A0ABV7WUX9_9GAMM</name>
<gene>
    <name evidence="11" type="ORF">ACFOND_08680</name>
</gene>
<dbReference type="EMBL" id="JBHRYN010000010">
    <property type="protein sequence ID" value="MFC3701710.1"/>
    <property type="molecule type" value="Genomic_DNA"/>
</dbReference>
<evidence type="ECO:0000256" key="4">
    <source>
        <dbReference type="ARBA" id="ARBA00022801"/>
    </source>
</evidence>
<dbReference type="InterPro" id="IPR033132">
    <property type="entry name" value="GH_1_N_CS"/>
</dbReference>
<dbReference type="EC" id="3.2.1.21" evidence="3 10"/>
<dbReference type="PROSITE" id="PS00653">
    <property type="entry name" value="GLYCOSYL_HYDROL_F1_2"/>
    <property type="match status" value="1"/>
</dbReference>
<keyword evidence="7 10" id="KW-0326">Glycosidase</keyword>
<protein>
    <recommendedName>
        <fullName evidence="3 10">Beta-glucosidase</fullName>
        <ecNumber evidence="3 10">3.2.1.21</ecNumber>
    </recommendedName>
</protein>
<dbReference type="Gene3D" id="3.20.20.80">
    <property type="entry name" value="Glycosidases"/>
    <property type="match status" value="1"/>
</dbReference>
<sequence>MEFTLPKDSRLNTKSFTFGVATASFQIEGSTNADGRCESIWDRFCATPGKVLNGDDGSVACEHYTRLEEDLDLIKSLGVDAYRFSIAWPRIEPKPGQWNEAGFDFYERLVDGLIARGIKPYATLYHWDLPQYLEDKGGWINRETAYLFSRYAEKLVERLGDKVVSYATFNEPFCSAYLGYRWGIHAPGLKDDRLGFQAAHHLMLAHGLAIPLMRKHAPKAQLGIVLNINPAFPASDSEADKQATQLSNDDSNHTFLGPILAGKYPTSVFEKYPHWAPTQLQGDLDIINAPLDFLGINYYTGVTIKADAQGEREEVNQQVPKTDIGWDIIPEALTKALVDYKNTYPSLPPIYITENGAADNTECINGEVNDTMRTDYYQQHLMAVHNAIEQGVDVQGYFAWSLMDNFEWAFGYSQRFGIVHVDYSTQKRTVKLSGLAWKKFLANR</sequence>
<dbReference type="SUPFAM" id="SSF51445">
    <property type="entry name" value="(Trans)glycosidases"/>
    <property type="match status" value="1"/>
</dbReference>
<comment type="similarity">
    <text evidence="2 10">Belongs to the glycosyl hydrolase 1 family.</text>
</comment>
<dbReference type="RefSeq" id="WP_290280592.1">
    <property type="nucleotide sequence ID" value="NZ_JAUFQI010000001.1"/>
</dbReference>
<evidence type="ECO:0000256" key="9">
    <source>
        <dbReference type="PROSITE-ProRule" id="PRU10055"/>
    </source>
</evidence>
<dbReference type="InterPro" id="IPR017853">
    <property type="entry name" value="GH"/>
</dbReference>
<keyword evidence="4 10" id="KW-0378">Hydrolase</keyword>
<evidence type="ECO:0000256" key="7">
    <source>
        <dbReference type="ARBA" id="ARBA00023295"/>
    </source>
</evidence>
<comment type="caution">
    <text evidence="11">The sequence shown here is derived from an EMBL/GenBank/DDBJ whole genome shotgun (WGS) entry which is preliminary data.</text>
</comment>
<evidence type="ECO:0000256" key="3">
    <source>
        <dbReference type="ARBA" id="ARBA00012744"/>
    </source>
</evidence>
<accession>A0ABV7WUX9</accession>
<evidence type="ECO:0000313" key="11">
    <source>
        <dbReference type="EMBL" id="MFC3701710.1"/>
    </source>
</evidence>
<dbReference type="PROSITE" id="PS00572">
    <property type="entry name" value="GLYCOSYL_HYDROL_F1_1"/>
    <property type="match status" value="1"/>
</dbReference>
<dbReference type="PANTHER" id="PTHR10353:SF36">
    <property type="entry name" value="LP05116P"/>
    <property type="match status" value="1"/>
</dbReference>
<dbReference type="InterPro" id="IPR017736">
    <property type="entry name" value="Glyco_hydro_1_beta-glucosidase"/>
</dbReference>
<evidence type="ECO:0000313" key="12">
    <source>
        <dbReference type="Proteomes" id="UP001595710"/>
    </source>
</evidence>
<dbReference type="Pfam" id="PF00232">
    <property type="entry name" value="Glyco_hydro_1"/>
    <property type="match status" value="1"/>
</dbReference>
<dbReference type="PRINTS" id="PR00131">
    <property type="entry name" value="GLHYDRLASE1"/>
</dbReference>
<organism evidence="11 12">
    <name type="scientific">Reinekea marina</name>
    <dbReference type="NCBI Taxonomy" id="1310421"/>
    <lineage>
        <taxon>Bacteria</taxon>
        <taxon>Pseudomonadati</taxon>
        <taxon>Pseudomonadota</taxon>
        <taxon>Gammaproteobacteria</taxon>
        <taxon>Oceanospirillales</taxon>
        <taxon>Saccharospirillaceae</taxon>
        <taxon>Reinekea</taxon>
    </lineage>
</organism>
<dbReference type="GO" id="GO:0008422">
    <property type="term" value="F:beta-glucosidase activity"/>
    <property type="evidence" value="ECO:0007669"/>
    <property type="project" value="UniProtKB-EC"/>
</dbReference>
<evidence type="ECO:0000256" key="1">
    <source>
        <dbReference type="ARBA" id="ARBA00000448"/>
    </source>
</evidence>
<comment type="catalytic activity">
    <reaction evidence="1 10">
        <text>Hydrolysis of terminal, non-reducing beta-D-glucosyl residues with release of beta-D-glucose.</text>
        <dbReference type="EC" id="3.2.1.21"/>
    </reaction>
</comment>
<evidence type="ECO:0000256" key="6">
    <source>
        <dbReference type="ARBA" id="ARBA00023277"/>
    </source>
</evidence>
<dbReference type="NCBIfam" id="TIGR03356">
    <property type="entry name" value="BGL"/>
    <property type="match status" value="1"/>
</dbReference>
<keyword evidence="8" id="KW-0624">Polysaccharide degradation</keyword>
<feature type="active site" description="Nucleophile" evidence="9">
    <location>
        <position position="354"/>
    </location>
</feature>
<reference evidence="12" key="1">
    <citation type="journal article" date="2019" name="Int. J. Syst. Evol. Microbiol.">
        <title>The Global Catalogue of Microorganisms (GCM) 10K type strain sequencing project: providing services to taxonomists for standard genome sequencing and annotation.</title>
        <authorList>
            <consortium name="The Broad Institute Genomics Platform"/>
            <consortium name="The Broad Institute Genome Sequencing Center for Infectious Disease"/>
            <person name="Wu L."/>
            <person name="Ma J."/>
        </authorList>
    </citation>
    <scope>NUCLEOTIDE SEQUENCE [LARGE SCALE GENOMIC DNA]</scope>
    <source>
        <strain evidence="12">CECT 8288</strain>
    </source>
</reference>
<evidence type="ECO:0000256" key="8">
    <source>
        <dbReference type="ARBA" id="ARBA00023326"/>
    </source>
</evidence>
<keyword evidence="12" id="KW-1185">Reference proteome</keyword>
<evidence type="ECO:0000256" key="5">
    <source>
        <dbReference type="ARBA" id="ARBA00023001"/>
    </source>
</evidence>
<dbReference type="Proteomes" id="UP001595710">
    <property type="component" value="Unassembled WGS sequence"/>
</dbReference>
<evidence type="ECO:0000256" key="10">
    <source>
        <dbReference type="RuleBase" id="RU361175"/>
    </source>
</evidence>
<keyword evidence="5" id="KW-0136">Cellulose degradation</keyword>
<dbReference type="InterPro" id="IPR001360">
    <property type="entry name" value="Glyco_hydro_1"/>
</dbReference>